<proteinExistence type="predicted"/>
<evidence type="ECO:0000256" key="2">
    <source>
        <dbReference type="SAM" id="MobiDB-lite"/>
    </source>
</evidence>
<dbReference type="Proteomes" id="UP000515156">
    <property type="component" value="Chromosome 13"/>
</dbReference>
<dbReference type="Pfam" id="PF15742">
    <property type="entry name" value="DUF4686"/>
    <property type="match status" value="1"/>
</dbReference>
<dbReference type="RefSeq" id="XP_030041427.1">
    <property type="nucleotide sequence ID" value="XM_030185567.1"/>
</dbReference>
<dbReference type="InterPro" id="IPR031476">
    <property type="entry name" value="DUF4686"/>
</dbReference>
<feature type="coiled-coil region" evidence="1">
    <location>
        <begin position="70"/>
        <end position="189"/>
    </location>
</feature>
<feature type="compositionally biased region" description="Polar residues" evidence="2">
    <location>
        <begin position="374"/>
        <end position="388"/>
    </location>
</feature>
<keyword evidence="1" id="KW-0175">Coiled coil</keyword>
<evidence type="ECO:0000256" key="1">
    <source>
        <dbReference type="SAM" id="Coils"/>
    </source>
</evidence>
<organism evidence="3 4">
    <name type="scientific">Microcaecilia unicolor</name>
    <dbReference type="NCBI Taxonomy" id="1415580"/>
    <lineage>
        <taxon>Eukaryota</taxon>
        <taxon>Metazoa</taxon>
        <taxon>Chordata</taxon>
        <taxon>Craniata</taxon>
        <taxon>Vertebrata</taxon>
        <taxon>Euteleostomi</taxon>
        <taxon>Amphibia</taxon>
        <taxon>Gymnophiona</taxon>
        <taxon>Siphonopidae</taxon>
        <taxon>Microcaecilia</taxon>
    </lineage>
</organism>
<dbReference type="PANTHER" id="PTHR34479">
    <property type="entry name" value="COILED-COIL DOMAIN-CONTAINING PROTEIN 30"/>
    <property type="match status" value="1"/>
</dbReference>
<dbReference type="InParanoid" id="A0A6P7WEA2"/>
<feature type="region of interest" description="Disordered" evidence="2">
    <location>
        <begin position="279"/>
        <end position="298"/>
    </location>
</feature>
<protein>
    <submittedName>
        <fullName evidence="4">Coiled-coil domain-containing protein 30 isoform X1</fullName>
    </submittedName>
</protein>
<dbReference type="GeneID" id="115456476"/>
<feature type="compositionally biased region" description="Gly residues" evidence="2">
    <location>
        <begin position="7"/>
        <end position="20"/>
    </location>
</feature>
<feature type="coiled-coil region" evidence="1">
    <location>
        <begin position="726"/>
        <end position="1001"/>
    </location>
</feature>
<dbReference type="CTD" id="728621"/>
<name>A0A6P7WEA2_9AMPH</name>
<feature type="region of interest" description="Disordered" evidence="2">
    <location>
        <begin position="1"/>
        <end position="46"/>
    </location>
</feature>
<keyword evidence="3" id="KW-1185">Reference proteome</keyword>
<sequence length="1275" mass="147211">MSSNRRSGGGGGGGGGGGNGPVLEGGDLGNGSNRRARHIESGAVSEDSRWADLVPFHEIGSEEAESYRSLNLSSLEKSQLEDILDTLKEEGLDPFATPSEQLSYLWCLYQRSEGKLWSATRDLEKLQQQQAEEMKEVESYVDHVRNLTEEREGVASKFEKENDQLKTKLEHLQLQHEAQAKEVEEMLDQEGLLDISHSNPSEQIAYLLVERATLLERLDLTEHNLGFHNSNQESHLQACDEELERERKLRVCVERDLDEAAHRLHMAHDEIRRLTDELDMKKKEQSKPDTLELQKARDHNKRLDKEILALRNRVRSLDLQRKDHTEVIEKLKKELDDHQKKGEQGALSSTVNDAGEDNEQGEHSKSDIEEKSSRNVADSDQLGNLQSDETLHKRCQQEIEDKECRNKELLHKFKKLEHEYEELVERNEELESVLGETQNQRKEENQLFECETEGLKRKISKLEAELSEMQRSKEEELCFFDQETSPDLKAEDLQQMLKNSQENIEILDSRLLEERSWRQQLESDLETAQKALRVVKEKSKFEPGRLQLEVTNLDETAKEECFPSTIIEKHQWDSGLLENEIFKFTEGFDILNTHGTEERNIDKETEKLWFPKEREIENLTTKASSLQDTIQSLQKGGENLSSELSESKRKIDIVVAQLQECIGEKRAVREENARLRQEISCTRLQLLSVEEEMAKLKEERHQGSQSSGAGTDSIVKLHSSGEILFQQQQQEDVRQLRQDLHRVQNLCSSAEKELRYEREKTLDLKKHNILLQQEITKVKADLRQAQGKQSELSNICKNLETELDQSQQKVKELELDVLKQNQSAKLQSSWQEKLAHEVSRANDADRKVLDLQQQLKELRHQLCLSDTHVLGKKHLEEEAKTLREHESKLRQQLEAGQWERKLQDQNIEELQGHLKNFRNKETSLVQANAELQLRVQQQETRLRVLEEERAATTSEYVHFQNSNQKLTVQLSVLQQEKERLYQELDHALKHLDDRVRKYNEKELRHKAKLRKAKEVYVHELHLRDGLIKQLQNEIALMRNHNEKEKAWIRKVTTENETLLQEKRCLLQQATDQEEIGRNNKWLLSSIQSRVHFLDEENKQLQDSALRLSNQVVTLERILKKIQTLNVEDLKKTIPSECFQLNEKLFSLPVTRMSILTSQALKGTLSTEPSGSKSYHSRSSQQTTLGRASLWHALTPASRDGSFPAVGLSNSLGILKTVPAVRNKDVPESLRAAFSFSQSQPSEISYLNLTSPAQTLTFPEEKHDQSTCSDEADEGE</sequence>
<feature type="coiled-coil region" evidence="1">
    <location>
        <begin position="616"/>
        <end position="699"/>
    </location>
</feature>
<feature type="compositionally biased region" description="Basic and acidic residues" evidence="2">
    <location>
        <begin position="360"/>
        <end position="373"/>
    </location>
</feature>
<evidence type="ECO:0000313" key="3">
    <source>
        <dbReference type="Proteomes" id="UP000515156"/>
    </source>
</evidence>
<dbReference type="KEGG" id="muo:115456476"/>
<gene>
    <name evidence="4" type="primary">CCDC30</name>
</gene>
<feature type="coiled-coil region" evidence="1">
    <location>
        <begin position="1048"/>
        <end position="1117"/>
    </location>
</feature>
<dbReference type="PANTHER" id="PTHR34479:SF1">
    <property type="entry name" value="COILED-COIL DOMAIN-CONTAINING PROTEIN 30"/>
    <property type="match status" value="1"/>
</dbReference>
<feature type="compositionally biased region" description="Basic and acidic residues" evidence="2">
    <location>
        <begin position="334"/>
        <end position="343"/>
    </location>
</feature>
<evidence type="ECO:0000313" key="4">
    <source>
        <dbReference type="RefSeq" id="XP_030041427.1"/>
    </source>
</evidence>
<dbReference type="Gene3D" id="6.10.250.3110">
    <property type="match status" value="1"/>
</dbReference>
<feature type="coiled-coil region" evidence="1">
    <location>
        <begin position="392"/>
        <end position="538"/>
    </location>
</feature>
<dbReference type="FunCoup" id="A0A6P7WEA2">
    <property type="interactions" value="155"/>
</dbReference>
<feature type="region of interest" description="Disordered" evidence="2">
    <location>
        <begin position="334"/>
        <end position="389"/>
    </location>
</feature>
<dbReference type="OrthoDB" id="10007527at2759"/>
<accession>A0A6P7WEA2</accession>
<dbReference type="InterPro" id="IPR052825">
    <property type="entry name" value="CCD-Prefoldin_beta-like"/>
</dbReference>
<reference evidence="4" key="1">
    <citation type="submission" date="2025-08" db="UniProtKB">
        <authorList>
            <consortium name="RefSeq"/>
        </authorList>
    </citation>
    <scope>IDENTIFICATION</scope>
</reference>
<dbReference type="AlphaFoldDB" id="A0A6P7WEA2"/>